<comment type="similarity">
    <text evidence="1">Belongs to the esterase D family.</text>
</comment>
<evidence type="ECO:0000256" key="2">
    <source>
        <dbReference type="ARBA" id="ARBA00022801"/>
    </source>
</evidence>
<evidence type="ECO:0000256" key="3">
    <source>
        <dbReference type="SAM" id="SignalP"/>
    </source>
</evidence>
<gene>
    <name evidence="4" type="ORF">SAMN05216255_4018</name>
</gene>
<keyword evidence="2" id="KW-0378">Hydrolase</keyword>
<dbReference type="RefSeq" id="WP_141133439.1">
    <property type="nucleotide sequence ID" value="NZ_FZOG01000007.1"/>
</dbReference>
<keyword evidence="3" id="KW-0732">Signal</keyword>
<dbReference type="GO" id="GO:0016788">
    <property type="term" value="F:hydrolase activity, acting on ester bonds"/>
    <property type="evidence" value="ECO:0007669"/>
    <property type="project" value="TreeGrafter"/>
</dbReference>
<dbReference type="Gene3D" id="3.40.50.1820">
    <property type="entry name" value="alpha/beta hydrolase"/>
    <property type="match status" value="1"/>
</dbReference>
<protein>
    <recommendedName>
        <fullName evidence="6">Esterase</fullName>
    </recommendedName>
</protein>
<dbReference type="EMBL" id="FZOG01000007">
    <property type="protein sequence ID" value="SNS97004.1"/>
    <property type="molecule type" value="Genomic_DNA"/>
</dbReference>
<dbReference type="PANTHER" id="PTHR40841">
    <property type="entry name" value="SIDEROPHORE TRIACETYLFUSARININE C ESTERASE"/>
    <property type="match status" value="1"/>
</dbReference>
<evidence type="ECO:0000313" key="4">
    <source>
        <dbReference type="EMBL" id="SNS97004.1"/>
    </source>
</evidence>
<dbReference type="Pfam" id="PF00756">
    <property type="entry name" value="Esterase"/>
    <property type="match status" value="1"/>
</dbReference>
<dbReference type="InterPro" id="IPR000801">
    <property type="entry name" value="Esterase-like"/>
</dbReference>
<proteinExistence type="inferred from homology"/>
<dbReference type="Proteomes" id="UP000242915">
    <property type="component" value="Unassembled WGS sequence"/>
</dbReference>
<name>A0A239IX55_9PSED</name>
<dbReference type="InterPro" id="IPR029058">
    <property type="entry name" value="AB_hydrolase_fold"/>
</dbReference>
<keyword evidence="5" id="KW-1185">Reference proteome</keyword>
<accession>A0A239IX55</accession>
<sequence>MKYLLLLLSLLPWMAQAKPDLARVMGETLIERGSDFYTFKHFDLPSADGQRHYRVYLAIPKQAAPTSGYPVLYMLDGNAAMAALEDQWFRALPETPLLVMVGYAGERVINAPARTLDYTPAPQTGQPLVFQGRMAGGASAFLQLIETQIKPHVEAKYQLDNQRQSIWGHSFGGLFVLNTLFTKPQSFNRYIAASPSLWWQSGLIMEIEKQLPADVQAQLLILHGELEGQAHKGREVPKERAAAMRAVGADAVPKMLKRLAAFPGLQLGYQQLPGLGHGPMLPASIPWALKVATEPLAQ</sequence>
<reference evidence="5" key="1">
    <citation type="submission" date="2017-06" db="EMBL/GenBank/DDBJ databases">
        <authorList>
            <person name="Varghese N."/>
            <person name="Submissions S."/>
        </authorList>
    </citation>
    <scope>NUCLEOTIDE SEQUENCE [LARGE SCALE GENOMIC DNA]</scope>
    <source>
        <strain evidence="5">CIP 108523</strain>
    </source>
</reference>
<evidence type="ECO:0008006" key="6">
    <source>
        <dbReference type="Google" id="ProtNLM"/>
    </source>
</evidence>
<evidence type="ECO:0000313" key="5">
    <source>
        <dbReference type="Proteomes" id="UP000242915"/>
    </source>
</evidence>
<organism evidence="4 5">
    <name type="scientific">Pseudomonas segetis</name>
    <dbReference type="NCBI Taxonomy" id="298908"/>
    <lineage>
        <taxon>Bacteria</taxon>
        <taxon>Pseudomonadati</taxon>
        <taxon>Pseudomonadota</taxon>
        <taxon>Gammaproteobacteria</taxon>
        <taxon>Pseudomonadales</taxon>
        <taxon>Pseudomonadaceae</taxon>
        <taxon>Pseudomonas</taxon>
    </lineage>
</organism>
<feature type="signal peptide" evidence="3">
    <location>
        <begin position="1"/>
        <end position="17"/>
    </location>
</feature>
<dbReference type="InterPro" id="IPR052558">
    <property type="entry name" value="Siderophore_Hydrolase_D"/>
</dbReference>
<feature type="chain" id="PRO_5012805642" description="Esterase" evidence="3">
    <location>
        <begin position="18"/>
        <end position="298"/>
    </location>
</feature>
<evidence type="ECO:0000256" key="1">
    <source>
        <dbReference type="ARBA" id="ARBA00005622"/>
    </source>
</evidence>
<dbReference type="SUPFAM" id="SSF53474">
    <property type="entry name" value="alpha/beta-Hydrolases"/>
    <property type="match status" value="1"/>
</dbReference>
<dbReference type="PANTHER" id="PTHR40841:SF2">
    <property type="entry name" value="SIDEROPHORE-DEGRADING ESTERASE (EUROFUNG)"/>
    <property type="match status" value="1"/>
</dbReference>
<dbReference type="AlphaFoldDB" id="A0A239IX55"/>